<organism evidence="3 4">
    <name type="scientific">Kordiimonas lacus</name>
    <dbReference type="NCBI Taxonomy" id="637679"/>
    <lineage>
        <taxon>Bacteria</taxon>
        <taxon>Pseudomonadati</taxon>
        <taxon>Pseudomonadota</taxon>
        <taxon>Alphaproteobacteria</taxon>
        <taxon>Kordiimonadales</taxon>
        <taxon>Kordiimonadaceae</taxon>
        <taxon>Kordiimonas</taxon>
    </lineage>
</organism>
<dbReference type="AlphaFoldDB" id="A0A1G6YAY1"/>
<dbReference type="PROSITE" id="PS50405">
    <property type="entry name" value="GST_CTER"/>
    <property type="match status" value="1"/>
</dbReference>
<dbReference type="PROSITE" id="PS50404">
    <property type="entry name" value="GST_NTER"/>
    <property type="match status" value="1"/>
</dbReference>
<dbReference type="SUPFAM" id="SSF47616">
    <property type="entry name" value="GST C-terminal domain-like"/>
    <property type="match status" value="1"/>
</dbReference>
<dbReference type="PANTHER" id="PTHR44051:SF8">
    <property type="entry name" value="GLUTATHIONE S-TRANSFERASE GSTA"/>
    <property type="match status" value="1"/>
</dbReference>
<dbReference type="InterPro" id="IPR010987">
    <property type="entry name" value="Glutathione-S-Trfase_C-like"/>
</dbReference>
<proteinExistence type="predicted"/>
<keyword evidence="4" id="KW-1185">Reference proteome</keyword>
<dbReference type="Proteomes" id="UP000183685">
    <property type="component" value="Unassembled WGS sequence"/>
</dbReference>
<feature type="domain" description="GST N-terminal" evidence="1">
    <location>
        <begin position="1"/>
        <end position="88"/>
    </location>
</feature>
<evidence type="ECO:0000259" key="1">
    <source>
        <dbReference type="PROSITE" id="PS50404"/>
    </source>
</evidence>
<dbReference type="InterPro" id="IPR004045">
    <property type="entry name" value="Glutathione_S-Trfase_N"/>
</dbReference>
<gene>
    <name evidence="3" type="ORF">SAMN04488071_1552</name>
</gene>
<dbReference type="InterPro" id="IPR036282">
    <property type="entry name" value="Glutathione-S-Trfase_C_sf"/>
</dbReference>
<evidence type="ECO:0000259" key="2">
    <source>
        <dbReference type="PROSITE" id="PS50405"/>
    </source>
</evidence>
<dbReference type="RefSeq" id="WP_068302366.1">
    <property type="nucleotide sequence ID" value="NZ_FNAK01000003.1"/>
</dbReference>
<dbReference type="Gene3D" id="3.40.30.10">
    <property type="entry name" value="Glutaredoxin"/>
    <property type="match status" value="1"/>
</dbReference>
<protein>
    <submittedName>
        <fullName evidence="3">Glutathione S-transferase</fullName>
    </submittedName>
</protein>
<dbReference type="InterPro" id="IPR004046">
    <property type="entry name" value="GST_C"/>
</dbReference>
<reference evidence="3 4" key="1">
    <citation type="submission" date="2016-10" db="EMBL/GenBank/DDBJ databases">
        <authorList>
            <person name="de Groot N.N."/>
        </authorList>
    </citation>
    <scope>NUCLEOTIDE SEQUENCE [LARGE SCALE GENOMIC DNA]</scope>
    <source>
        <strain evidence="3 4">CGMCC 1.9109</strain>
    </source>
</reference>
<dbReference type="Gene3D" id="1.20.1050.10">
    <property type="match status" value="1"/>
</dbReference>
<dbReference type="SFLD" id="SFLDG01151">
    <property type="entry name" value="Main.2:_Nu-like"/>
    <property type="match status" value="1"/>
</dbReference>
<evidence type="ECO:0000313" key="3">
    <source>
        <dbReference type="EMBL" id="SDD87510.1"/>
    </source>
</evidence>
<dbReference type="InterPro" id="IPR040079">
    <property type="entry name" value="Glutathione_S-Trfase"/>
</dbReference>
<dbReference type="SFLD" id="SFLDG00358">
    <property type="entry name" value="Main_(cytGST)"/>
    <property type="match status" value="1"/>
</dbReference>
<feature type="domain" description="GST C-terminal" evidence="2">
    <location>
        <begin position="91"/>
        <end position="214"/>
    </location>
</feature>
<sequence>MKPIQLYSLNTPNGQKISIALEELGLPYDYHRIDIGAGDQFTPEFLAVNPNSKIPAITDPDGPDGKPINVFESGAILLHLAEKTGKLLPAEPRARSEAIQWLFWQMAGLGPMFGQLGHFFKYAKDKCDHPYPVERYTNEAKRLLSVLDKRLEGRGYLAGEYSVADIATFPWVNCLEEFYEATEQVDLYSFQNVAAWRARCNERPAVIRSRELYV</sequence>
<dbReference type="PANTHER" id="PTHR44051">
    <property type="entry name" value="GLUTATHIONE S-TRANSFERASE-RELATED"/>
    <property type="match status" value="1"/>
</dbReference>
<name>A0A1G6YAY1_9PROT</name>
<dbReference type="Pfam" id="PF00043">
    <property type="entry name" value="GST_C"/>
    <property type="match status" value="1"/>
</dbReference>
<dbReference type="SFLD" id="SFLDS00019">
    <property type="entry name" value="Glutathione_Transferase_(cytos"/>
    <property type="match status" value="1"/>
</dbReference>
<keyword evidence="3" id="KW-0808">Transferase</keyword>
<evidence type="ECO:0000313" key="4">
    <source>
        <dbReference type="Proteomes" id="UP000183685"/>
    </source>
</evidence>
<dbReference type="SUPFAM" id="SSF52833">
    <property type="entry name" value="Thioredoxin-like"/>
    <property type="match status" value="1"/>
</dbReference>
<dbReference type="OrthoDB" id="9803562at2"/>
<dbReference type="Pfam" id="PF13409">
    <property type="entry name" value="GST_N_2"/>
    <property type="match status" value="1"/>
</dbReference>
<dbReference type="CDD" id="cd03048">
    <property type="entry name" value="GST_N_Ure2p_like"/>
    <property type="match status" value="1"/>
</dbReference>
<accession>A0A1G6YAY1</accession>
<dbReference type="EMBL" id="FNAK01000003">
    <property type="protein sequence ID" value="SDD87510.1"/>
    <property type="molecule type" value="Genomic_DNA"/>
</dbReference>
<dbReference type="GO" id="GO:0016740">
    <property type="term" value="F:transferase activity"/>
    <property type="evidence" value="ECO:0007669"/>
    <property type="project" value="UniProtKB-KW"/>
</dbReference>
<dbReference type="STRING" id="637679.GCA_001550055_01232"/>
<dbReference type="InterPro" id="IPR036249">
    <property type="entry name" value="Thioredoxin-like_sf"/>
</dbReference>